<dbReference type="Pfam" id="PF05621">
    <property type="entry name" value="TniB"/>
    <property type="match status" value="1"/>
</dbReference>
<dbReference type="EMBL" id="JAAITS010000004">
    <property type="protein sequence ID" value="NSG84317.1"/>
    <property type="molecule type" value="Genomic_DNA"/>
</dbReference>
<dbReference type="InterPro" id="IPR027417">
    <property type="entry name" value="P-loop_NTPase"/>
</dbReference>
<protein>
    <submittedName>
        <fullName evidence="1">AAA family ATPase</fullName>
    </submittedName>
</protein>
<keyword evidence="2" id="KW-1185">Reference proteome</keyword>
<evidence type="ECO:0000313" key="1">
    <source>
        <dbReference type="EMBL" id="NSG84317.1"/>
    </source>
</evidence>
<dbReference type="Gene3D" id="3.40.50.300">
    <property type="entry name" value="P-loop containing nucleotide triphosphate hydrolases"/>
    <property type="match status" value="1"/>
</dbReference>
<dbReference type="Proteomes" id="UP001644719">
    <property type="component" value="Unassembled WGS sequence"/>
</dbReference>
<dbReference type="SUPFAM" id="SSF52540">
    <property type="entry name" value="P-loop containing nucleoside triphosphate hydrolases"/>
    <property type="match status" value="1"/>
</dbReference>
<dbReference type="Gene3D" id="1.10.8.60">
    <property type="match status" value="1"/>
</dbReference>
<proteinExistence type="predicted"/>
<dbReference type="RefSeq" id="WP_173769301.1">
    <property type="nucleotide sequence ID" value="NZ_JAAITS010000004.1"/>
</dbReference>
<dbReference type="InterPro" id="IPR008868">
    <property type="entry name" value="TniB"/>
</dbReference>
<evidence type="ECO:0000313" key="2">
    <source>
        <dbReference type="Proteomes" id="UP001644719"/>
    </source>
</evidence>
<accession>A0ABX2H2F3</accession>
<organism evidence="1 2">
    <name type="scientific">Blautia faecis</name>
    <dbReference type="NCBI Taxonomy" id="871665"/>
    <lineage>
        <taxon>Bacteria</taxon>
        <taxon>Bacillati</taxon>
        <taxon>Bacillota</taxon>
        <taxon>Clostridia</taxon>
        <taxon>Lachnospirales</taxon>
        <taxon>Lachnospiraceae</taxon>
        <taxon>Blautia</taxon>
    </lineage>
</organism>
<comment type="caution">
    <text evidence="1">The sequence shown here is derived from an EMBL/GenBank/DDBJ whole genome shotgun (WGS) entry which is preliminary data.</text>
</comment>
<name>A0ABX2H2F3_9FIRM</name>
<gene>
    <name evidence="1" type="ORF">G5B17_02435</name>
</gene>
<reference evidence="1 2" key="1">
    <citation type="journal article" date="2020" name="Cell Host Microbe">
        <title>Functional and Genomic Variation between Human-Derived Isolates of Lachnospiraceae Reveals Inter- and Intra-Species Diversity.</title>
        <authorList>
            <person name="Sorbara M.T."/>
            <person name="Littmann E.R."/>
            <person name="Fontana E."/>
            <person name="Moody T.U."/>
            <person name="Kohout C.E."/>
            <person name="Gjonbalaj M."/>
            <person name="Eaton V."/>
            <person name="Seok R."/>
            <person name="Leiner I.M."/>
            <person name="Pamer E.G."/>
        </authorList>
    </citation>
    <scope>NUCLEOTIDE SEQUENCE [LARGE SCALE GENOMIC DNA]</scope>
    <source>
        <strain evidence="1 2">MSK.17.74</strain>
    </source>
</reference>
<sequence>MDDYTKILPKMLSGDGLVKALSVVPKYDENSKNMDIGERLIALSNLYDIYIPSKMSIEIYNKLYLSLYHSLKKKSSKLASQQRYENYKRFLTGNSNSIIGGSDSFTIIGSSGIGKSTAVNRAVDVIVENCKFDCNLFSDIIPFVTVQCPFDSSVKGLAIEILMKINSMLKTQYLNGKIIDKCTTDALISQISTIAINNIGVLIIDEIQNVANSKNGKNIIGFLTQLINNSGISICMVGTPESVLFFEGAEHLARRTMGLKYTTLSYDEYFKNICNILFRYQYTIKNATINEEFYKWIYDHSCGNISIVISLLHDAQEIAIMSGLSKININILNEAYQNRIEMYHKFIQPSINKADKKKNKHIVSDRTNNITQDCVIKEFNNIETILKISKEKNIDFIKLLKQSIIVEEIKI</sequence>